<dbReference type="PANTHER" id="PTHR30469">
    <property type="entry name" value="MULTIDRUG RESISTANCE PROTEIN MDTA"/>
    <property type="match status" value="1"/>
</dbReference>
<sequence>MKRHYVLAILMLSGLAFTLFAVLRDDQVTIPDKASGTEIHSPFSNQIAGTGITEAYGGNIAVGTPVAAIIKNIPVGWGSTVSAGTPLVYLDDSDLQVRLPVANARVKEAQARLASARNASERAEQISDKRAISAEELDNRRFAVKTDEALVATAQAAVDEIKMEMQRRIIRAPSSGQIFQIRLHNGEYADSSAPLILMGDASRRQIRVDIDENDARYVRPDAAAVAYARDDAKHPLALHFERIEPYLRPKSTLTGASAERVDTRVLQVIYSFDTKAMPVYIGQMLEVYIDATPKSRTDSRIQPAPAAEAHS</sequence>
<evidence type="ECO:0000313" key="5">
    <source>
        <dbReference type="Proteomes" id="UP000613113"/>
    </source>
</evidence>
<proteinExistence type="inferred from homology"/>
<name>A0ABR6YPS8_9BURK</name>
<protein>
    <submittedName>
        <fullName evidence="4">Efflux RND transporter periplasmic adaptor subunit</fullName>
    </submittedName>
</protein>
<dbReference type="Gene3D" id="2.40.50.100">
    <property type="match status" value="1"/>
</dbReference>
<dbReference type="EMBL" id="JACOGC010000005">
    <property type="protein sequence ID" value="MBC3885908.1"/>
    <property type="molecule type" value="Genomic_DNA"/>
</dbReference>
<comment type="similarity">
    <text evidence="1">Belongs to the membrane fusion protein (MFP) (TC 8.A.1) family.</text>
</comment>
<evidence type="ECO:0000256" key="1">
    <source>
        <dbReference type="ARBA" id="ARBA00009477"/>
    </source>
</evidence>
<keyword evidence="2" id="KW-0175">Coiled coil</keyword>
<dbReference type="NCBIfam" id="TIGR01730">
    <property type="entry name" value="RND_mfp"/>
    <property type="match status" value="1"/>
</dbReference>
<evidence type="ECO:0000313" key="4">
    <source>
        <dbReference type="EMBL" id="MBC3885908.1"/>
    </source>
</evidence>
<dbReference type="Proteomes" id="UP000613113">
    <property type="component" value="Unassembled WGS sequence"/>
</dbReference>
<reference evidence="4 5" key="1">
    <citation type="submission" date="2020-08" db="EMBL/GenBank/DDBJ databases">
        <title>Novel species isolated from subtropical streams in China.</title>
        <authorList>
            <person name="Lu H."/>
        </authorList>
    </citation>
    <scope>NUCLEOTIDE SEQUENCE [LARGE SCALE GENOMIC DNA]</scope>
    <source>
        <strain evidence="4 5">FT31W</strain>
    </source>
</reference>
<evidence type="ECO:0000256" key="2">
    <source>
        <dbReference type="SAM" id="Coils"/>
    </source>
</evidence>
<dbReference type="Gene3D" id="1.10.287.470">
    <property type="entry name" value="Helix hairpin bin"/>
    <property type="match status" value="1"/>
</dbReference>
<dbReference type="Gene3D" id="2.40.30.170">
    <property type="match status" value="1"/>
</dbReference>
<evidence type="ECO:0000259" key="3">
    <source>
        <dbReference type="Pfam" id="PF25876"/>
    </source>
</evidence>
<dbReference type="RefSeq" id="WP_186863483.1">
    <property type="nucleotide sequence ID" value="NZ_JACOGC010000005.1"/>
</dbReference>
<comment type="caution">
    <text evidence="4">The sequence shown here is derived from an EMBL/GenBank/DDBJ whole genome shotgun (WGS) entry which is preliminary data.</text>
</comment>
<accession>A0ABR6YPS8</accession>
<gene>
    <name evidence="4" type="ORF">H8K27_12265</name>
</gene>
<feature type="domain" description="Multidrug resistance protein MdtA-like alpha-helical hairpin" evidence="3">
    <location>
        <begin position="101"/>
        <end position="165"/>
    </location>
</feature>
<dbReference type="InterPro" id="IPR006143">
    <property type="entry name" value="RND_pump_MFP"/>
</dbReference>
<organism evidence="4 5">
    <name type="scientific">Undibacterium griseum</name>
    <dbReference type="NCBI Taxonomy" id="2762295"/>
    <lineage>
        <taxon>Bacteria</taxon>
        <taxon>Pseudomonadati</taxon>
        <taxon>Pseudomonadota</taxon>
        <taxon>Betaproteobacteria</taxon>
        <taxon>Burkholderiales</taxon>
        <taxon>Oxalobacteraceae</taxon>
        <taxon>Undibacterium</taxon>
    </lineage>
</organism>
<dbReference type="InterPro" id="IPR058624">
    <property type="entry name" value="MdtA-like_HH"/>
</dbReference>
<feature type="coiled-coil region" evidence="2">
    <location>
        <begin position="99"/>
        <end position="126"/>
    </location>
</feature>
<keyword evidence="5" id="KW-1185">Reference proteome</keyword>
<dbReference type="SUPFAM" id="SSF111369">
    <property type="entry name" value="HlyD-like secretion proteins"/>
    <property type="match status" value="1"/>
</dbReference>
<dbReference type="PANTHER" id="PTHR30469:SF15">
    <property type="entry name" value="HLYD FAMILY OF SECRETION PROTEINS"/>
    <property type="match status" value="1"/>
</dbReference>
<dbReference type="Pfam" id="PF25876">
    <property type="entry name" value="HH_MFP_RND"/>
    <property type="match status" value="1"/>
</dbReference>